<proteinExistence type="predicted"/>
<dbReference type="GO" id="GO:0016740">
    <property type="term" value="F:transferase activity"/>
    <property type="evidence" value="ECO:0007669"/>
    <property type="project" value="UniProtKB-KW"/>
</dbReference>
<dbReference type="SUPFAM" id="SSF53335">
    <property type="entry name" value="S-adenosyl-L-methionine-dependent methyltransferases"/>
    <property type="match status" value="1"/>
</dbReference>
<dbReference type="SUPFAM" id="SSF53448">
    <property type="entry name" value="Nucleotide-diphospho-sugar transferases"/>
    <property type="match status" value="1"/>
</dbReference>
<protein>
    <submittedName>
        <fullName evidence="3">Glycosyltransferase</fullName>
    </submittedName>
</protein>
<sequence length="464" mass="54417">MNNIKEHYDAIALQRDKYRAKNKYYYQQLEKHYRYFIPKGKKVLEVGCGTGDLLKALEPSYGVGVDISEEMVKLAKEKYSNLQFYSGKIENLKEEKFDYIVLSGLLGELEDIQSFLEGLKKFCTQDTRIIIEYYSYFWQYILKIGEQLDLKIPQKIQNWLSAQDISNFLTLADFDVIKKERRILFPKYVWGLSTFLNRFVANLPIINTLTLNHFIIARMTIHKEQEYSTTILVPCRNEKGNIESAITRTPEFGTHQEFIFVEGGSQDGTCEEVERIIAKYSKKDIKLFRQEGKGKGDAVRLGFSKSTCDILMILDADLTVPPEDLPKFYEAMRTGRGEYINGCRLVYQMENEAMQFLNLIANKFFGIFFSWLLETPFKDTLCGTKVMFRHHYEELVANRSYFGDFDPFGDFDLIFGATKLNLKVVEVPIRYRNRQYGSTQIQRFRHGILLFRMCFFAMRKIKFR</sequence>
<dbReference type="InterPro" id="IPR029044">
    <property type="entry name" value="Nucleotide-diphossugar_trans"/>
</dbReference>
<dbReference type="PANTHER" id="PTHR10859">
    <property type="entry name" value="GLYCOSYL TRANSFERASE"/>
    <property type="match status" value="1"/>
</dbReference>
<feature type="domain" description="Methyltransferase" evidence="2">
    <location>
        <begin position="39"/>
        <end position="144"/>
    </location>
</feature>
<evidence type="ECO:0000259" key="2">
    <source>
        <dbReference type="Pfam" id="PF13847"/>
    </source>
</evidence>
<dbReference type="PANTHER" id="PTHR10859:SF91">
    <property type="entry name" value="DOLICHYL-PHOSPHATE BETA-GLUCOSYLTRANSFERASE"/>
    <property type="match status" value="1"/>
</dbReference>
<feature type="domain" description="Glycosyltransferase 2-like" evidence="1">
    <location>
        <begin position="230"/>
        <end position="366"/>
    </location>
</feature>
<dbReference type="InterPro" id="IPR001173">
    <property type="entry name" value="Glyco_trans_2-like"/>
</dbReference>
<accession>A0A3B1CYV5</accession>
<reference evidence="3" key="1">
    <citation type="submission" date="2018-06" db="EMBL/GenBank/DDBJ databases">
        <authorList>
            <person name="Zhirakovskaya E."/>
        </authorList>
    </citation>
    <scope>NUCLEOTIDE SEQUENCE</scope>
</reference>
<dbReference type="AlphaFoldDB" id="A0A3B1CYV5"/>
<dbReference type="Pfam" id="PF00535">
    <property type="entry name" value="Glycos_transf_2"/>
    <property type="match status" value="1"/>
</dbReference>
<gene>
    <name evidence="3" type="ORF">MNBD_UNCLBAC01-266</name>
</gene>
<dbReference type="Gene3D" id="3.40.50.150">
    <property type="entry name" value="Vaccinia Virus protein VP39"/>
    <property type="match status" value="1"/>
</dbReference>
<dbReference type="EMBL" id="UOGJ01000022">
    <property type="protein sequence ID" value="VAX34999.1"/>
    <property type="molecule type" value="Genomic_DNA"/>
</dbReference>
<dbReference type="CDD" id="cd04179">
    <property type="entry name" value="DPM_DPG-synthase_like"/>
    <property type="match status" value="1"/>
</dbReference>
<dbReference type="InterPro" id="IPR025714">
    <property type="entry name" value="Methyltranfer_dom"/>
</dbReference>
<dbReference type="GO" id="GO:0006487">
    <property type="term" value="P:protein N-linked glycosylation"/>
    <property type="evidence" value="ECO:0007669"/>
    <property type="project" value="TreeGrafter"/>
</dbReference>
<name>A0A3B1CYV5_9ZZZZ</name>
<dbReference type="Pfam" id="PF13847">
    <property type="entry name" value="Methyltransf_31"/>
    <property type="match status" value="1"/>
</dbReference>
<evidence type="ECO:0000259" key="1">
    <source>
        <dbReference type="Pfam" id="PF00535"/>
    </source>
</evidence>
<dbReference type="InterPro" id="IPR029063">
    <property type="entry name" value="SAM-dependent_MTases_sf"/>
</dbReference>
<keyword evidence="3" id="KW-0808">Transferase</keyword>
<organism evidence="3">
    <name type="scientific">hydrothermal vent metagenome</name>
    <dbReference type="NCBI Taxonomy" id="652676"/>
    <lineage>
        <taxon>unclassified sequences</taxon>
        <taxon>metagenomes</taxon>
        <taxon>ecological metagenomes</taxon>
    </lineage>
</organism>
<dbReference type="CDD" id="cd02440">
    <property type="entry name" value="AdoMet_MTases"/>
    <property type="match status" value="1"/>
</dbReference>
<dbReference type="Gene3D" id="3.90.550.10">
    <property type="entry name" value="Spore Coat Polysaccharide Biosynthesis Protein SpsA, Chain A"/>
    <property type="match status" value="1"/>
</dbReference>
<evidence type="ECO:0000313" key="3">
    <source>
        <dbReference type="EMBL" id="VAX34999.1"/>
    </source>
</evidence>